<keyword evidence="1 4" id="KW-0812">Transmembrane</keyword>
<keyword evidence="7" id="KW-1185">Reference proteome</keyword>
<reference evidence="6" key="1">
    <citation type="journal article" date="2023" name="Microbiol Resour">
        <title>Genome Sequences of Rhodoplanes serenus and Two Thermotolerant Strains, Rhodoplanes tepidamans and 'Rhodoplanes cryptolactis,' Further Refine the Genus.</title>
        <authorList>
            <person name="Rayyan A.A."/>
            <person name="Kyndt J.A."/>
        </authorList>
    </citation>
    <scope>NUCLEOTIDE SEQUENCE</scope>
    <source>
        <strain evidence="6">DSM 9987</strain>
    </source>
</reference>
<organism evidence="6 7">
    <name type="scientific">Rhodoplanes tepidamans</name>
    <name type="common">Rhodoplanes cryptolactis</name>
    <dbReference type="NCBI Taxonomy" id="200616"/>
    <lineage>
        <taxon>Bacteria</taxon>
        <taxon>Pseudomonadati</taxon>
        <taxon>Pseudomonadota</taxon>
        <taxon>Alphaproteobacteria</taxon>
        <taxon>Hyphomicrobiales</taxon>
        <taxon>Nitrobacteraceae</taxon>
        <taxon>Rhodoplanes</taxon>
    </lineage>
</organism>
<feature type="transmembrane region" description="Helical" evidence="4">
    <location>
        <begin position="294"/>
        <end position="319"/>
    </location>
</feature>
<keyword evidence="2 4" id="KW-1133">Transmembrane helix</keyword>
<dbReference type="SUPFAM" id="SSF103473">
    <property type="entry name" value="MFS general substrate transporter"/>
    <property type="match status" value="1"/>
</dbReference>
<feature type="transmembrane region" description="Helical" evidence="4">
    <location>
        <begin position="93"/>
        <end position="114"/>
    </location>
</feature>
<dbReference type="RefSeq" id="WP_272780525.1">
    <property type="nucleotide sequence ID" value="NZ_JAQQLI010000086.1"/>
</dbReference>
<dbReference type="PROSITE" id="PS50850">
    <property type="entry name" value="MFS"/>
    <property type="match status" value="1"/>
</dbReference>
<sequence length="385" mass="39491">MVLVAGFAVLFVGGGARFAIGLTLKSVVDDLGWGRSELGLAVALFQVVSAGCMFLAGRLSDRANPRLVLAGGLLLAGLGIGAMSLVAAPWHALVLYGVVFAAGNGAASLIPVSVMVTRAFPERTGLANAAVTAGMSLGQLVMIGVLAAVLVAIGWRSVFVWLGAAHLVLLPLLLGAIRGGGDRGEAHTRRAASGLTIREAARTRPFWALLAVYAICGLDDFFVSTHVVALAQDRGLDAYLAGNLLAVMGLTALLGVMAAGAWSDRAGPLWPAAASFVARLAVFGLILVDQSTVSVAVFGLVFGATFLVTAPLTVVFVATHFGSRHLGALTGLITMVHHIAGGLGAWIGAVTFDRLGGYDAAFALMLASNVVVLALLPLLRRPQVV</sequence>
<evidence type="ECO:0000313" key="6">
    <source>
        <dbReference type="EMBL" id="MDC7789703.1"/>
    </source>
</evidence>
<evidence type="ECO:0000256" key="1">
    <source>
        <dbReference type="ARBA" id="ARBA00022692"/>
    </source>
</evidence>
<dbReference type="EMBL" id="JAQQLI010000086">
    <property type="protein sequence ID" value="MDC7789703.1"/>
    <property type="molecule type" value="Genomic_DNA"/>
</dbReference>
<feature type="transmembrane region" description="Helical" evidence="4">
    <location>
        <begin position="360"/>
        <end position="379"/>
    </location>
</feature>
<feature type="domain" description="Major facilitator superfamily (MFS) profile" evidence="5">
    <location>
        <begin position="1"/>
        <end position="385"/>
    </location>
</feature>
<evidence type="ECO:0000256" key="3">
    <source>
        <dbReference type="ARBA" id="ARBA00023136"/>
    </source>
</evidence>
<evidence type="ECO:0000313" key="7">
    <source>
        <dbReference type="Proteomes" id="UP001165652"/>
    </source>
</evidence>
<proteinExistence type="predicted"/>
<dbReference type="Pfam" id="PF07690">
    <property type="entry name" value="MFS_1"/>
    <property type="match status" value="1"/>
</dbReference>
<feature type="transmembrane region" description="Helical" evidence="4">
    <location>
        <begin position="67"/>
        <end position="87"/>
    </location>
</feature>
<evidence type="ECO:0000256" key="4">
    <source>
        <dbReference type="SAM" id="Phobius"/>
    </source>
</evidence>
<feature type="transmembrane region" description="Helical" evidence="4">
    <location>
        <begin position="159"/>
        <end position="180"/>
    </location>
</feature>
<dbReference type="InterPro" id="IPR020846">
    <property type="entry name" value="MFS_dom"/>
</dbReference>
<dbReference type="InterPro" id="IPR036259">
    <property type="entry name" value="MFS_trans_sf"/>
</dbReference>
<gene>
    <name evidence="6" type="ORF">PQJ73_28825</name>
</gene>
<dbReference type="Proteomes" id="UP001165652">
    <property type="component" value="Unassembled WGS sequence"/>
</dbReference>
<dbReference type="InterPro" id="IPR011701">
    <property type="entry name" value="MFS"/>
</dbReference>
<dbReference type="Gene3D" id="1.20.1250.20">
    <property type="entry name" value="MFS general substrate transporter like domains"/>
    <property type="match status" value="2"/>
</dbReference>
<feature type="transmembrane region" description="Helical" evidence="4">
    <location>
        <begin position="269"/>
        <end position="288"/>
    </location>
</feature>
<dbReference type="InterPro" id="IPR050327">
    <property type="entry name" value="Proton-linked_MCT"/>
</dbReference>
<feature type="transmembrane region" description="Helical" evidence="4">
    <location>
        <begin position="126"/>
        <end position="153"/>
    </location>
</feature>
<protein>
    <submittedName>
        <fullName evidence="6">MFS transporter</fullName>
    </submittedName>
</protein>
<comment type="caution">
    <text evidence="6">The sequence shown here is derived from an EMBL/GenBank/DDBJ whole genome shotgun (WGS) entry which is preliminary data.</text>
</comment>
<feature type="transmembrane region" description="Helical" evidence="4">
    <location>
        <begin position="37"/>
        <end position="55"/>
    </location>
</feature>
<accession>A0ABT5JJ10</accession>
<dbReference type="PANTHER" id="PTHR11360">
    <property type="entry name" value="MONOCARBOXYLATE TRANSPORTER"/>
    <property type="match status" value="1"/>
</dbReference>
<feature type="transmembrane region" description="Helical" evidence="4">
    <location>
        <begin position="238"/>
        <end position="262"/>
    </location>
</feature>
<reference evidence="6" key="2">
    <citation type="submission" date="2023-02" db="EMBL/GenBank/DDBJ databases">
        <authorList>
            <person name="Rayyan A."/>
            <person name="Meyer T."/>
            <person name="Kyndt J.A."/>
        </authorList>
    </citation>
    <scope>NUCLEOTIDE SEQUENCE</scope>
    <source>
        <strain evidence="6">DSM 9987</strain>
    </source>
</reference>
<keyword evidence="3 4" id="KW-0472">Membrane</keyword>
<dbReference type="PANTHER" id="PTHR11360:SF284">
    <property type="entry name" value="EG:103B4.3 PROTEIN-RELATED"/>
    <property type="match status" value="1"/>
</dbReference>
<feature type="transmembrane region" description="Helical" evidence="4">
    <location>
        <begin position="326"/>
        <end position="348"/>
    </location>
</feature>
<feature type="transmembrane region" description="Helical" evidence="4">
    <location>
        <begin position="206"/>
        <end position="232"/>
    </location>
</feature>
<evidence type="ECO:0000256" key="2">
    <source>
        <dbReference type="ARBA" id="ARBA00022989"/>
    </source>
</evidence>
<name>A0ABT5JJ10_RHOTP</name>
<evidence type="ECO:0000259" key="5">
    <source>
        <dbReference type="PROSITE" id="PS50850"/>
    </source>
</evidence>